<dbReference type="SUPFAM" id="SSF55729">
    <property type="entry name" value="Acyl-CoA N-acyltransferases (Nat)"/>
    <property type="match status" value="1"/>
</dbReference>
<sequence>MVTVNCRLSRTADLPALLAIDQTIWNTQNSPGPVLARDLASYVQSYPAGSQLVAEVAGQVLGMISWNPLPPFAAARYTWDIGIGVAKTAQHQGVGHQLMQALKAAAREQGIHRIALRVLATNHAARQFYAQQGFQVESVAREAFYLDGQFVDDYGLAYLLD</sequence>
<dbReference type="RefSeq" id="WP_137639539.1">
    <property type="nucleotide sequence ID" value="NZ_BJDK01000007.1"/>
</dbReference>
<dbReference type="CDD" id="cd04301">
    <property type="entry name" value="NAT_SF"/>
    <property type="match status" value="1"/>
</dbReference>
<dbReference type="EC" id="2.3.-.-" evidence="4"/>
<keyword evidence="1 4" id="KW-0808">Transferase</keyword>
<gene>
    <name evidence="4" type="ORF">ACFP3T_09395</name>
</gene>
<feature type="domain" description="N-acetyltransferase" evidence="3">
    <location>
        <begin position="4"/>
        <end position="161"/>
    </location>
</feature>
<dbReference type="Gene3D" id="3.40.630.30">
    <property type="match status" value="1"/>
</dbReference>
<dbReference type="InterPro" id="IPR000182">
    <property type="entry name" value="GNAT_dom"/>
</dbReference>
<protein>
    <submittedName>
        <fullName evidence="4">GNAT family N-acetyltransferase</fullName>
        <ecNumber evidence="4">2.3.-.-</ecNumber>
    </submittedName>
</protein>
<evidence type="ECO:0000313" key="4">
    <source>
        <dbReference type="EMBL" id="MFC6164881.1"/>
    </source>
</evidence>
<dbReference type="PANTHER" id="PTHR43877">
    <property type="entry name" value="AMINOALKYLPHOSPHONATE N-ACETYLTRANSFERASE-RELATED-RELATED"/>
    <property type="match status" value="1"/>
</dbReference>
<accession>A0ABW1R7Y1</accession>
<dbReference type="EMBL" id="JBHSSD010000040">
    <property type="protein sequence ID" value="MFC6164881.1"/>
    <property type="molecule type" value="Genomic_DNA"/>
</dbReference>
<comment type="caution">
    <text evidence="4">The sequence shown here is derived from an EMBL/GenBank/DDBJ whole genome shotgun (WGS) entry which is preliminary data.</text>
</comment>
<evidence type="ECO:0000259" key="3">
    <source>
        <dbReference type="PROSITE" id="PS51186"/>
    </source>
</evidence>
<name>A0ABW1R7Y1_9LACO</name>
<dbReference type="PROSITE" id="PS51186">
    <property type="entry name" value="GNAT"/>
    <property type="match status" value="1"/>
</dbReference>
<reference evidence="5" key="1">
    <citation type="journal article" date="2019" name="Int. J. Syst. Evol. Microbiol.">
        <title>The Global Catalogue of Microorganisms (GCM) 10K type strain sequencing project: providing services to taxonomists for standard genome sequencing and annotation.</title>
        <authorList>
            <consortium name="The Broad Institute Genomics Platform"/>
            <consortium name="The Broad Institute Genome Sequencing Center for Infectious Disease"/>
            <person name="Wu L."/>
            <person name="Ma J."/>
        </authorList>
    </citation>
    <scope>NUCLEOTIDE SEQUENCE [LARGE SCALE GENOMIC DNA]</scope>
    <source>
        <strain evidence="5">CCM 8932</strain>
    </source>
</reference>
<keyword evidence="5" id="KW-1185">Reference proteome</keyword>
<dbReference type="InterPro" id="IPR016181">
    <property type="entry name" value="Acyl_CoA_acyltransferase"/>
</dbReference>
<organism evidence="4 5">
    <name type="scientific">Lactiplantibacillus dongliensis</name>
    <dbReference type="NCBI Taxonomy" id="2559919"/>
    <lineage>
        <taxon>Bacteria</taxon>
        <taxon>Bacillati</taxon>
        <taxon>Bacillota</taxon>
        <taxon>Bacilli</taxon>
        <taxon>Lactobacillales</taxon>
        <taxon>Lactobacillaceae</taxon>
        <taxon>Lactiplantibacillus</taxon>
    </lineage>
</organism>
<keyword evidence="2 4" id="KW-0012">Acyltransferase</keyword>
<dbReference type="PANTHER" id="PTHR43877:SF2">
    <property type="entry name" value="AMINOALKYLPHOSPHONATE N-ACETYLTRANSFERASE-RELATED"/>
    <property type="match status" value="1"/>
</dbReference>
<dbReference type="Pfam" id="PF00583">
    <property type="entry name" value="Acetyltransf_1"/>
    <property type="match status" value="1"/>
</dbReference>
<dbReference type="Proteomes" id="UP001596253">
    <property type="component" value="Unassembled WGS sequence"/>
</dbReference>
<evidence type="ECO:0000256" key="1">
    <source>
        <dbReference type="ARBA" id="ARBA00022679"/>
    </source>
</evidence>
<proteinExistence type="predicted"/>
<dbReference type="GO" id="GO:0016746">
    <property type="term" value="F:acyltransferase activity"/>
    <property type="evidence" value="ECO:0007669"/>
    <property type="project" value="UniProtKB-KW"/>
</dbReference>
<evidence type="ECO:0000256" key="2">
    <source>
        <dbReference type="ARBA" id="ARBA00023315"/>
    </source>
</evidence>
<evidence type="ECO:0000313" key="5">
    <source>
        <dbReference type="Proteomes" id="UP001596253"/>
    </source>
</evidence>
<dbReference type="InterPro" id="IPR050832">
    <property type="entry name" value="Bact_Acetyltransf"/>
</dbReference>